<dbReference type="PROSITE" id="PS50937">
    <property type="entry name" value="HTH_MERR_2"/>
    <property type="match status" value="1"/>
</dbReference>
<dbReference type="Pfam" id="PF13411">
    <property type="entry name" value="MerR_1"/>
    <property type="match status" value="1"/>
</dbReference>
<feature type="domain" description="HTH merR-type" evidence="2">
    <location>
        <begin position="4"/>
        <end position="74"/>
    </location>
</feature>
<dbReference type="EMBL" id="BAABRN010000049">
    <property type="protein sequence ID" value="GAA5503421.1"/>
    <property type="molecule type" value="Genomic_DNA"/>
</dbReference>
<sequence>MAGRLLISQFALLTGLSAKTLRYYDDIGLLRPQWIDEASGYRHYGVSQVSLGVQIRHWRQIGLPVGEIQRLIQAPERAKEVLAQHEIRLREEIAAREEALHSLKAFLKEKTMEYRLEPLPTQQVLTIRETLTPPHYEVIPQALQELMAYKKAQGYAVSAPSFFVHHAGGEGESSVVEICLPVAGEVKPSGRVQVQTFESRPAFIGRFVGPYDQTGAAYAVIAEEALRRGLRLTGSTAEIYVKSVPHTPDPNAYETDIAFFVEPEDAVEGLLR</sequence>
<dbReference type="InterPro" id="IPR010499">
    <property type="entry name" value="AraC_E-bd"/>
</dbReference>
<dbReference type="PROSITE" id="PS00552">
    <property type="entry name" value="HTH_MERR_1"/>
    <property type="match status" value="1"/>
</dbReference>
<organism evidence="3 4">
    <name type="scientific">Deinococcus xinjiangensis</name>
    <dbReference type="NCBI Taxonomy" id="457454"/>
    <lineage>
        <taxon>Bacteria</taxon>
        <taxon>Thermotogati</taxon>
        <taxon>Deinococcota</taxon>
        <taxon>Deinococci</taxon>
        <taxon>Deinococcales</taxon>
        <taxon>Deinococcaceae</taxon>
        <taxon>Deinococcus</taxon>
    </lineage>
</organism>
<evidence type="ECO:0000259" key="2">
    <source>
        <dbReference type="PROSITE" id="PS50937"/>
    </source>
</evidence>
<dbReference type="SMART" id="SM00422">
    <property type="entry name" value="HTH_MERR"/>
    <property type="match status" value="1"/>
</dbReference>
<comment type="caution">
    <text evidence="3">The sequence shown here is derived from an EMBL/GenBank/DDBJ whole genome shotgun (WGS) entry which is preliminary data.</text>
</comment>
<evidence type="ECO:0000313" key="3">
    <source>
        <dbReference type="EMBL" id="GAA5503421.1"/>
    </source>
</evidence>
<dbReference type="Gene3D" id="1.10.1660.10">
    <property type="match status" value="1"/>
</dbReference>
<protein>
    <recommendedName>
        <fullName evidence="2">HTH merR-type domain-containing protein</fullName>
    </recommendedName>
</protein>
<evidence type="ECO:0000256" key="1">
    <source>
        <dbReference type="ARBA" id="ARBA00023125"/>
    </source>
</evidence>
<dbReference type="SUPFAM" id="SSF55136">
    <property type="entry name" value="Probable bacterial effector-binding domain"/>
    <property type="match status" value="1"/>
</dbReference>
<dbReference type="SUPFAM" id="SSF46955">
    <property type="entry name" value="Putative DNA-binding domain"/>
    <property type="match status" value="1"/>
</dbReference>
<name>A0ABP9VFK1_9DEIO</name>
<dbReference type="SMART" id="SM00871">
    <property type="entry name" value="AraC_E_bind"/>
    <property type="match status" value="1"/>
</dbReference>
<keyword evidence="4" id="KW-1185">Reference proteome</keyword>
<dbReference type="Proteomes" id="UP001458946">
    <property type="component" value="Unassembled WGS sequence"/>
</dbReference>
<dbReference type="PANTHER" id="PTHR30204:SF97">
    <property type="entry name" value="MERR FAMILY REGULATORY PROTEIN"/>
    <property type="match status" value="1"/>
</dbReference>
<keyword evidence="1" id="KW-0238">DNA-binding</keyword>
<evidence type="ECO:0000313" key="4">
    <source>
        <dbReference type="Proteomes" id="UP001458946"/>
    </source>
</evidence>
<dbReference type="RefSeq" id="WP_353543392.1">
    <property type="nucleotide sequence ID" value="NZ_BAABRN010000049.1"/>
</dbReference>
<dbReference type="InterPro" id="IPR000551">
    <property type="entry name" value="MerR-type_HTH_dom"/>
</dbReference>
<dbReference type="Pfam" id="PF06445">
    <property type="entry name" value="GyrI-like"/>
    <property type="match status" value="1"/>
</dbReference>
<dbReference type="InterPro" id="IPR011256">
    <property type="entry name" value="Reg_factor_effector_dom_sf"/>
</dbReference>
<gene>
    <name evidence="3" type="ORF">Dxin01_03178</name>
</gene>
<dbReference type="PANTHER" id="PTHR30204">
    <property type="entry name" value="REDOX-CYCLING DRUG-SENSING TRANSCRIPTIONAL ACTIVATOR SOXR"/>
    <property type="match status" value="1"/>
</dbReference>
<accession>A0ABP9VFK1</accession>
<dbReference type="InterPro" id="IPR047057">
    <property type="entry name" value="MerR_fam"/>
</dbReference>
<dbReference type="InterPro" id="IPR029442">
    <property type="entry name" value="GyrI-like"/>
</dbReference>
<dbReference type="CDD" id="cd01107">
    <property type="entry name" value="HTH_BmrR"/>
    <property type="match status" value="1"/>
</dbReference>
<reference evidence="3 4" key="1">
    <citation type="submission" date="2024-02" db="EMBL/GenBank/DDBJ databases">
        <title>Deinococcus xinjiangensis NBRC 107630.</title>
        <authorList>
            <person name="Ichikawa N."/>
            <person name="Katano-Makiyama Y."/>
            <person name="Hidaka K."/>
        </authorList>
    </citation>
    <scope>NUCLEOTIDE SEQUENCE [LARGE SCALE GENOMIC DNA]</scope>
    <source>
        <strain evidence="3 4">NBRC 107630</strain>
    </source>
</reference>
<dbReference type="InterPro" id="IPR009061">
    <property type="entry name" value="DNA-bd_dom_put_sf"/>
</dbReference>
<dbReference type="Gene3D" id="3.20.80.10">
    <property type="entry name" value="Regulatory factor, effector binding domain"/>
    <property type="match status" value="1"/>
</dbReference>
<proteinExistence type="predicted"/>